<reference evidence="3" key="1">
    <citation type="submission" date="2022-12" db="EMBL/GenBank/DDBJ databases">
        <title>Paraconexibacter alkalitolerans sp. nov. and Baekduia alba sp. nov., isolated from soil and emended description of the genera Paraconexibacter (Chun et al., 2020) and Baekduia (An et al., 2020).</title>
        <authorList>
            <person name="Vieira S."/>
            <person name="Huber K.J."/>
            <person name="Geppert A."/>
            <person name="Wolf J."/>
            <person name="Neumann-Schaal M."/>
            <person name="Muesken M."/>
            <person name="Overmann J."/>
        </authorList>
    </citation>
    <scope>NUCLEOTIDE SEQUENCE</scope>
    <source>
        <strain evidence="3">AEG42_29</strain>
    </source>
</reference>
<evidence type="ECO:0000256" key="1">
    <source>
        <dbReference type="SAM" id="MobiDB-lite"/>
    </source>
</evidence>
<feature type="compositionally biased region" description="Low complexity" evidence="1">
    <location>
        <begin position="382"/>
        <end position="395"/>
    </location>
</feature>
<organism evidence="3">
    <name type="scientific">Paraconexibacter sp. AEG42_29</name>
    <dbReference type="NCBI Taxonomy" id="2997339"/>
    <lineage>
        <taxon>Bacteria</taxon>
        <taxon>Bacillati</taxon>
        <taxon>Actinomycetota</taxon>
        <taxon>Thermoleophilia</taxon>
        <taxon>Solirubrobacterales</taxon>
        <taxon>Paraconexibacteraceae</taxon>
        <taxon>Paraconexibacter</taxon>
    </lineage>
</organism>
<feature type="region of interest" description="Disordered" evidence="1">
    <location>
        <begin position="382"/>
        <end position="439"/>
    </location>
</feature>
<dbReference type="PANTHER" id="PTHR33371:SF17">
    <property type="entry name" value="MCE-FAMILY PROTEIN MCE1B"/>
    <property type="match status" value="1"/>
</dbReference>
<dbReference type="GO" id="GO:0005548">
    <property type="term" value="F:phospholipid transporter activity"/>
    <property type="evidence" value="ECO:0007669"/>
    <property type="project" value="TreeGrafter"/>
</dbReference>
<feature type="domain" description="Mce/MlaD" evidence="2">
    <location>
        <begin position="27"/>
        <end position="103"/>
    </location>
</feature>
<dbReference type="PROSITE" id="PS51257">
    <property type="entry name" value="PROKAR_LIPOPROTEIN"/>
    <property type="match status" value="1"/>
</dbReference>
<proteinExistence type="predicted"/>
<dbReference type="KEGG" id="parq:DSM112329_00485"/>
<gene>
    <name evidence="3" type="ORF">DSM112329_00485</name>
</gene>
<dbReference type="RefSeq" id="WP_354700220.1">
    <property type="nucleotide sequence ID" value="NZ_CP114014.1"/>
</dbReference>
<dbReference type="AlphaFoldDB" id="A0AAU7AQ90"/>
<dbReference type="Pfam" id="PF02470">
    <property type="entry name" value="MlaD"/>
    <property type="match status" value="1"/>
</dbReference>
<accession>A0AAU7AQ90</accession>
<sequence length="454" mass="47641">MNRPLTTALAAASLALGLGACGSDADYRVTLELKNADGLREGSLVQVGGVPVGKVAELRLQPNDRVDATLKIDADRGPIGRNARATIASRNLLGEKYVNLTPGDRRAALPSGGRVGADRVTASVDLDQILDVLAPTTRAKVGVLINEAGAGLVGRGGDLNSFLRQFPPAVDKATDLLEQVVGDNHTLGEVIERSDRFLATLTRQRRELTQLIDTAGRASQSFSAKRAELIATLDRAPGTLSELQRALGEIRDTAPPLGQAARAISATAPPLAQTLNAVEPFRQAAAPALEQLRRTSPAISRLGRQATPVLRRAQPTLSSLRGFATSLAPVSRTLDLTIDDLMATLQGWSRAIQARDGLTHMFRAKVAVNPESLNSIITRLSTPAPTQSKTTKPTKPGIPSVAGLLPALTRKPPKSAKPQLPSTPAPSTPGAPAADLGNTVGNGVSQLLDYLLGK</sequence>
<dbReference type="GO" id="GO:0005543">
    <property type="term" value="F:phospholipid binding"/>
    <property type="evidence" value="ECO:0007669"/>
    <property type="project" value="TreeGrafter"/>
</dbReference>
<dbReference type="PANTHER" id="PTHR33371">
    <property type="entry name" value="INTERMEMBRANE PHOSPHOLIPID TRANSPORT SYSTEM BINDING PROTEIN MLAD-RELATED"/>
    <property type="match status" value="1"/>
</dbReference>
<dbReference type="EMBL" id="CP114014">
    <property type="protein sequence ID" value="XAY03665.1"/>
    <property type="molecule type" value="Genomic_DNA"/>
</dbReference>
<dbReference type="InterPro" id="IPR052336">
    <property type="entry name" value="MlaD_Phospholipid_Transporter"/>
</dbReference>
<protein>
    <recommendedName>
        <fullName evidence="2">Mce/MlaD domain-containing protein</fullName>
    </recommendedName>
</protein>
<evidence type="ECO:0000313" key="3">
    <source>
        <dbReference type="EMBL" id="XAY03665.1"/>
    </source>
</evidence>
<evidence type="ECO:0000259" key="2">
    <source>
        <dbReference type="Pfam" id="PF02470"/>
    </source>
</evidence>
<name>A0AAU7AQ90_9ACTN</name>
<dbReference type="InterPro" id="IPR003399">
    <property type="entry name" value="Mce/MlaD"/>
</dbReference>